<organism evidence="2 3">
    <name type="scientific">Arthrobacter hankyongi</name>
    <dbReference type="NCBI Taxonomy" id="2904801"/>
    <lineage>
        <taxon>Bacteria</taxon>
        <taxon>Bacillati</taxon>
        <taxon>Actinomycetota</taxon>
        <taxon>Actinomycetes</taxon>
        <taxon>Micrococcales</taxon>
        <taxon>Micrococcaceae</taxon>
        <taxon>Arthrobacter</taxon>
    </lineage>
</organism>
<keyword evidence="1" id="KW-1133">Transmembrane helix</keyword>
<evidence type="ECO:0008006" key="4">
    <source>
        <dbReference type="Google" id="ProtNLM"/>
    </source>
</evidence>
<gene>
    <name evidence="2" type="ORF">LVY72_21330</name>
</gene>
<dbReference type="Proteomes" id="UP001165368">
    <property type="component" value="Unassembled WGS sequence"/>
</dbReference>
<proteinExistence type="predicted"/>
<keyword evidence="3" id="KW-1185">Reference proteome</keyword>
<dbReference type="EMBL" id="JAKLTQ010000025">
    <property type="protein sequence ID" value="MCG2624435.1"/>
    <property type="molecule type" value="Genomic_DNA"/>
</dbReference>
<feature type="transmembrane region" description="Helical" evidence="1">
    <location>
        <begin position="55"/>
        <end position="74"/>
    </location>
</feature>
<protein>
    <recommendedName>
        <fullName evidence="4">Membrane transporter protein</fullName>
    </recommendedName>
</protein>
<keyword evidence="1" id="KW-0472">Membrane</keyword>
<feature type="transmembrane region" description="Helical" evidence="1">
    <location>
        <begin position="27"/>
        <end position="49"/>
    </location>
</feature>
<evidence type="ECO:0000313" key="2">
    <source>
        <dbReference type="EMBL" id="MCG2624435.1"/>
    </source>
</evidence>
<keyword evidence="1" id="KW-0812">Transmembrane</keyword>
<comment type="caution">
    <text evidence="2">The sequence shown here is derived from an EMBL/GenBank/DDBJ whole genome shotgun (WGS) entry which is preliminary data.</text>
</comment>
<reference evidence="2" key="1">
    <citation type="submission" date="2022-01" db="EMBL/GenBank/DDBJ databases">
        <authorList>
            <person name="Jo J.-H."/>
            <person name="Im W.-T."/>
        </authorList>
    </citation>
    <scope>NUCLEOTIDE SEQUENCE</scope>
    <source>
        <strain evidence="2">I2-34</strain>
    </source>
</reference>
<feature type="transmembrane region" description="Helical" evidence="1">
    <location>
        <begin position="86"/>
        <end position="105"/>
    </location>
</feature>
<evidence type="ECO:0000313" key="3">
    <source>
        <dbReference type="Proteomes" id="UP001165368"/>
    </source>
</evidence>
<sequence length="111" mass="11673">MTNAVAGVGGPSVSAYALLSRWPQPPFAATLQPFFVTIAVVTLTAKLALDPGQMPPFSAFAWILITAMIVAGIYTREKLQRFIADAHTRFGVIVIAFLGAAAALAKGLVDL</sequence>
<evidence type="ECO:0000256" key="1">
    <source>
        <dbReference type="SAM" id="Phobius"/>
    </source>
</evidence>
<accession>A0ABS9LCQ8</accession>
<dbReference type="RefSeq" id="WP_237826318.1">
    <property type="nucleotide sequence ID" value="NZ_JAKLTQ010000025.1"/>
</dbReference>
<name>A0ABS9LCQ8_9MICC</name>